<dbReference type="GO" id="GO:0000256">
    <property type="term" value="P:allantoin catabolic process"/>
    <property type="evidence" value="ECO:0007669"/>
    <property type="project" value="InterPro"/>
</dbReference>
<dbReference type="FunCoup" id="A0A0G4ED04">
    <property type="interactions" value="25"/>
</dbReference>
<dbReference type="GO" id="GO:0004037">
    <property type="term" value="F:allantoicase activity"/>
    <property type="evidence" value="ECO:0007669"/>
    <property type="project" value="InterPro"/>
</dbReference>
<evidence type="ECO:0000313" key="5">
    <source>
        <dbReference type="Proteomes" id="UP000041254"/>
    </source>
</evidence>
<dbReference type="PANTHER" id="PTHR12045">
    <property type="entry name" value="ALLANTOICASE"/>
    <property type="match status" value="1"/>
</dbReference>
<dbReference type="InterPro" id="IPR005164">
    <property type="entry name" value="Allantoicase"/>
</dbReference>
<sequence>MSAEAADPQTQAARHLSATAGEDLEDVKNQKPPAKRSAKDLTLEAANEGDEVAANEQEDDPPLSKKQKTSPSGASRFPASGLSVSRLVTDTVDAVKNVLTSSPIKDRSGSRGGLLSHIFPMPFGGAQRSRATPVRDGTEPAFLSLTELSSCTVGGKVLFATDEWFAAADNLLKEDAPEWREGEFTEFGKWMDGWESRRRRTPGHDFAIIQLGLPGVVRGMDIDTCYFTGNNAPQVGVEAINCPDLEKRIKALTSNPTRHTGTMGTRAEEQVIQDVTDLISQLTERDTLIHMDPLGPGYPDTRHNYFEVPLDSTHQQQPPVATHLKVNMYPDGGIARLRVYGEVKRDILDMYEKLQSGIVTRRSAREAQESGAGVRPDLVDLVSSINGGVALCWSDQHYGVPKNCLLPNRAPNMGNGWETARKKFRSPILTVGPDGTISNLVGNDWAIFKLAHRGCIELIEIDTNHFKGNFPESALIEGCDRPDLLDRDVLNQKELFERNTRSIQWKTLLPRTKLRAHERRYLALKDGGAASAEAASSSSSTDAVLEECGEVTHVRLTIYPDGGVSRLRLYGRPVA</sequence>
<dbReference type="InterPro" id="IPR008979">
    <property type="entry name" value="Galactose-bd-like_sf"/>
</dbReference>
<dbReference type="Gene3D" id="2.60.120.260">
    <property type="entry name" value="Galactose-binding domain-like"/>
    <property type="match status" value="2"/>
</dbReference>
<dbReference type="Proteomes" id="UP000041254">
    <property type="component" value="Unassembled WGS sequence"/>
</dbReference>
<dbReference type="Pfam" id="PF03561">
    <property type="entry name" value="Allantoicase"/>
    <property type="match status" value="2"/>
</dbReference>
<feature type="domain" description="Allantoicase" evidence="3">
    <location>
        <begin position="387"/>
        <end position="573"/>
    </location>
</feature>
<organism evidence="4 5">
    <name type="scientific">Vitrella brassicaformis (strain CCMP3155)</name>
    <dbReference type="NCBI Taxonomy" id="1169540"/>
    <lineage>
        <taxon>Eukaryota</taxon>
        <taxon>Sar</taxon>
        <taxon>Alveolata</taxon>
        <taxon>Colpodellida</taxon>
        <taxon>Vitrellaceae</taxon>
        <taxon>Vitrella</taxon>
    </lineage>
</organism>
<keyword evidence="5" id="KW-1185">Reference proteome</keyword>
<protein>
    <recommendedName>
        <fullName evidence="3">Allantoicase domain-containing protein</fullName>
    </recommendedName>
</protein>
<dbReference type="SUPFAM" id="SSF49785">
    <property type="entry name" value="Galactose-binding domain-like"/>
    <property type="match status" value="2"/>
</dbReference>
<dbReference type="OMA" id="ENQNTPW"/>
<name>A0A0G4ED04_VITBC</name>
<gene>
    <name evidence="4" type="ORF">Vbra_11266</name>
</gene>
<feature type="domain" description="Allantoicase" evidence="3">
    <location>
        <begin position="154"/>
        <end position="343"/>
    </location>
</feature>
<evidence type="ECO:0000259" key="3">
    <source>
        <dbReference type="Pfam" id="PF03561"/>
    </source>
</evidence>
<dbReference type="EMBL" id="CDMY01000176">
    <property type="protein sequence ID" value="CEL93556.1"/>
    <property type="molecule type" value="Genomic_DNA"/>
</dbReference>
<dbReference type="HAMAP" id="MF_00813">
    <property type="entry name" value="Allantoicase"/>
    <property type="match status" value="1"/>
</dbReference>
<dbReference type="PANTHER" id="PTHR12045:SF3">
    <property type="entry name" value="INACTIVE ALLANTOICASE-RELATED"/>
    <property type="match status" value="1"/>
</dbReference>
<proteinExistence type="inferred from homology"/>
<dbReference type="NCBIfam" id="TIGR02961">
    <property type="entry name" value="allantoicase"/>
    <property type="match status" value="1"/>
</dbReference>
<evidence type="ECO:0000256" key="1">
    <source>
        <dbReference type="ARBA" id="ARBA00009242"/>
    </source>
</evidence>
<feature type="compositionally biased region" description="Acidic residues" evidence="2">
    <location>
        <begin position="47"/>
        <end position="61"/>
    </location>
</feature>
<dbReference type="InterPro" id="IPR015908">
    <property type="entry name" value="Allantoicase_dom"/>
</dbReference>
<dbReference type="PhylomeDB" id="A0A0G4ED04"/>
<comment type="similarity">
    <text evidence="1">Belongs to the allantoicase family.</text>
</comment>
<evidence type="ECO:0000313" key="4">
    <source>
        <dbReference type="EMBL" id="CEL93556.1"/>
    </source>
</evidence>
<accession>A0A0G4ED04</accession>
<feature type="region of interest" description="Disordered" evidence="2">
    <location>
        <begin position="1"/>
        <end position="81"/>
    </location>
</feature>
<dbReference type="InParanoid" id="A0A0G4ED04"/>
<dbReference type="AlphaFoldDB" id="A0A0G4ED04"/>
<dbReference type="OrthoDB" id="10266039at2759"/>
<dbReference type="VEuPathDB" id="CryptoDB:Vbra_11266"/>
<reference evidence="4 5" key="1">
    <citation type="submission" date="2014-11" db="EMBL/GenBank/DDBJ databases">
        <authorList>
            <person name="Zhu J."/>
            <person name="Qi W."/>
            <person name="Song R."/>
        </authorList>
    </citation>
    <scope>NUCLEOTIDE SEQUENCE [LARGE SCALE GENOMIC DNA]</scope>
</reference>
<dbReference type="STRING" id="1169540.A0A0G4ED04"/>
<evidence type="ECO:0000256" key="2">
    <source>
        <dbReference type="SAM" id="MobiDB-lite"/>
    </source>
</evidence>